<reference evidence="5 6" key="1">
    <citation type="submission" date="2019-01" db="EMBL/GenBank/DDBJ databases">
        <title>Sequencing of cultivated peanut Arachis hypogaea provides insights into genome evolution and oil improvement.</title>
        <authorList>
            <person name="Chen X."/>
        </authorList>
    </citation>
    <scope>NUCLEOTIDE SEQUENCE [LARGE SCALE GENOMIC DNA]</scope>
    <source>
        <strain evidence="6">cv. Fuhuasheng</strain>
        <tissue evidence="5">Leaves</tissue>
    </source>
</reference>
<evidence type="ECO:0000259" key="4">
    <source>
        <dbReference type="Pfam" id="PF14432"/>
    </source>
</evidence>
<dbReference type="SUPFAM" id="SSF48452">
    <property type="entry name" value="TPR-like"/>
    <property type="match status" value="1"/>
</dbReference>
<dbReference type="EMBL" id="SDMP01000016">
    <property type="protein sequence ID" value="RYR02398.1"/>
    <property type="molecule type" value="Genomic_DNA"/>
</dbReference>
<comment type="caution">
    <text evidence="5">The sequence shown here is derived from an EMBL/GenBank/DDBJ whole genome shotgun (WGS) entry which is preliminary data.</text>
</comment>
<evidence type="ECO:0000256" key="2">
    <source>
        <dbReference type="ARBA" id="ARBA00022737"/>
    </source>
</evidence>
<keyword evidence="2" id="KW-0677">Repeat</keyword>
<name>A0A444YKH1_ARAHY</name>
<dbReference type="Pfam" id="PF20431">
    <property type="entry name" value="E_motif"/>
    <property type="match status" value="1"/>
</dbReference>
<dbReference type="Gene3D" id="1.25.40.10">
    <property type="entry name" value="Tetratricopeptide repeat domain"/>
    <property type="match status" value="3"/>
</dbReference>
<organism evidence="5 6">
    <name type="scientific">Arachis hypogaea</name>
    <name type="common">Peanut</name>
    <dbReference type="NCBI Taxonomy" id="3818"/>
    <lineage>
        <taxon>Eukaryota</taxon>
        <taxon>Viridiplantae</taxon>
        <taxon>Streptophyta</taxon>
        <taxon>Embryophyta</taxon>
        <taxon>Tracheophyta</taxon>
        <taxon>Spermatophyta</taxon>
        <taxon>Magnoliopsida</taxon>
        <taxon>eudicotyledons</taxon>
        <taxon>Gunneridae</taxon>
        <taxon>Pentapetalae</taxon>
        <taxon>rosids</taxon>
        <taxon>fabids</taxon>
        <taxon>Fabales</taxon>
        <taxon>Fabaceae</taxon>
        <taxon>Papilionoideae</taxon>
        <taxon>50 kb inversion clade</taxon>
        <taxon>dalbergioids sensu lato</taxon>
        <taxon>Dalbergieae</taxon>
        <taxon>Pterocarpus clade</taxon>
        <taxon>Arachis</taxon>
    </lineage>
</organism>
<feature type="repeat" description="PPR" evidence="3">
    <location>
        <begin position="355"/>
        <end position="389"/>
    </location>
</feature>
<evidence type="ECO:0000256" key="1">
    <source>
        <dbReference type="ARBA" id="ARBA00006643"/>
    </source>
</evidence>
<dbReference type="FunFam" id="1.25.40.10:FF:000158">
    <property type="entry name" value="pentatricopeptide repeat-containing protein At2g33680"/>
    <property type="match status" value="1"/>
</dbReference>
<dbReference type="InterPro" id="IPR032867">
    <property type="entry name" value="DYW_dom"/>
</dbReference>
<gene>
    <name evidence="5" type="ORF">Ahy_B06g081195</name>
</gene>
<sequence>MSILQSAKVVFHLGISSSDPKKKTFIHLSPSHCKTKAAAARSRRTPEREDTFAWNSLIQSHLANNEFPLVVSAYLQMLEHRVPLDTRTLPRVLDASRLMRDFPLAKQLHAHSLKLGFSSHHYAVTALIHIYADLDTLPMAQKLFDNSPSRNAVCWTLLARLYLHGGNPTLALALFHQMLALDDGVAVDHVAVATACSACGMMRSLPQARIMHDVARKCGLDSDVLVCNSLLKMYSDCDSMSDARLVFEKMPCKDVISWTSMICAYVKRGGFNEAFKLFREMIRAGFKPDSHSISAFLPGCGRIASLNQGREIHGYLLRNGIHSNLRVNNALMDMYVKSGCITSASNVFAGINKKDTISWTIMILGYSLHGQGKLGVDLFRQMKNSKVLIDDSAYAAALLACSTARMVEEGRIYFNLIRVPTVAHCALKVVLLAQFGLFMEARTFIEERGIEKHPEILRKLLEGCRMSGQYTMGKQIVEQLCELEPLNAENYVMLLNWYAGSGKWHMVQKMRETIRDMGLKPKKAYTWTLFRNKVHVFGTGDVSHPRSERIYSELQGLIEKMRAKGLEPNWDFRLHDVDEERECIRIGHSELLALSFGLISSHAGPVRLAKNSRMCNGCHSFAKFVSKMIRREIIFKDPNFFHHFNDGLCSCGDFW</sequence>
<proteinExistence type="inferred from homology"/>
<evidence type="ECO:0000313" key="5">
    <source>
        <dbReference type="EMBL" id="RYR02398.1"/>
    </source>
</evidence>
<feature type="domain" description="DYW" evidence="4">
    <location>
        <begin position="565"/>
        <end position="655"/>
    </location>
</feature>
<dbReference type="OrthoDB" id="743409at2759"/>
<dbReference type="GO" id="GO:0003723">
    <property type="term" value="F:RNA binding"/>
    <property type="evidence" value="ECO:0007669"/>
    <property type="project" value="InterPro"/>
</dbReference>
<dbReference type="Gramene" id="arahy.Tifrunner.gnm2.ann2.Ah16g136100.1">
    <property type="protein sequence ID" value="arahy.Tifrunner.gnm2.ann2.Ah16g136100.1-CDS-1"/>
    <property type="gene ID" value="arahy.Tifrunner.gnm2.ann2.Ah16g136100"/>
</dbReference>
<dbReference type="PANTHER" id="PTHR47926">
    <property type="entry name" value="PENTATRICOPEPTIDE REPEAT-CONTAINING PROTEIN"/>
    <property type="match status" value="1"/>
</dbReference>
<dbReference type="FunFam" id="1.25.40.10:FF:000344">
    <property type="entry name" value="Pentatricopeptide repeat-containing protein"/>
    <property type="match status" value="1"/>
</dbReference>
<dbReference type="Pfam" id="PF01535">
    <property type="entry name" value="PPR"/>
    <property type="match status" value="2"/>
</dbReference>
<evidence type="ECO:0000256" key="3">
    <source>
        <dbReference type="PROSITE-ProRule" id="PRU00708"/>
    </source>
</evidence>
<dbReference type="GO" id="GO:0099402">
    <property type="term" value="P:plant organ development"/>
    <property type="evidence" value="ECO:0007669"/>
    <property type="project" value="UniProtKB-ARBA"/>
</dbReference>
<dbReference type="NCBIfam" id="TIGR00756">
    <property type="entry name" value="PPR"/>
    <property type="match status" value="2"/>
</dbReference>
<dbReference type="Proteomes" id="UP000289738">
    <property type="component" value="Chromosome B06"/>
</dbReference>
<dbReference type="GO" id="GO:0009451">
    <property type="term" value="P:RNA modification"/>
    <property type="evidence" value="ECO:0007669"/>
    <property type="project" value="InterPro"/>
</dbReference>
<dbReference type="InterPro" id="IPR046848">
    <property type="entry name" value="E_motif"/>
</dbReference>
<dbReference type="AlphaFoldDB" id="A0A444YKH1"/>
<dbReference type="SMR" id="A0A444YKH1"/>
<dbReference type="InterPro" id="IPR002885">
    <property type="entry name" value="PPR_rpt"/>
</dbReference>
<dbReference type="InterPro" id="IPR046960">
    <property type="entry name" value="PPR_At4g14850-like_plant"/>
</dbReference>
<evidence type="ECO:0000313" key="6">
    <source>
        <dbReference type="Proteomes" id="UP000289738"/>
    </source>
</evidence>
<protein>
    <recommendedName>
        <fullName evidence="4">DYW domain-containing protein</fullName>
    </recommendedName>
</protein>
<comment type="similarity">
    <text evidence="1">Belongs to the PPR family. PCMP-H subfamily.</text>
</comment>
<accession>A0A444YKH1</accession>
<dbReference type="Pfam" id="PF13041">
    <property type="entry name" value="PPR_2"/>
    <property type="match status" value="1"/>
</dbReference>
<dbReference type="InterPro" id="IPR011990">
    <property type="entry name" value="TPR-like_helical_dom_sf"/>
</dbReference>
<dbReference type="PROSITE" id="PS51375">
    <property type="entry name" value="PPR"/>
    <property type="match status" value="2"/>
</dbReference>
<dbReference type="Pfam" id="PF14432">
    <property type="entry name" value="DYW_deaminase"/>
    <property type="match status" value="1"/>
</dbReference>
<feature type="repeat" description="PPR" evidence="3">
    <location>
        <begin position="254"/>
        <end position="288"/>
    </location>
</feature>
<dbReference type="GO" id="GO:0008270">
    <property type="term" value="F:zinc ion binding"/>
    <property type="evidence" value="ECO:0007669"/>
    <property type="project" value="InterPro"/>
</dbReference>
<keyword evidence="6" id="KW-1185">Reference proteome</keyword>